<dbReference type="InterPro" id="IPR019088">
    <property type="entry name" value="CHP02186-rel_TM"/>
</dbReference>
<evidence type="ECO:0000313" key="3">
    <source>
        <dbReference type="EMBL" id="AHX11186.1"/>
    </source>
</evidence>
<protein>
    <submittedName>
        <fullName evidence="3">Transmembrane family protein</fullName>
    </submittedName>
</protein>
<organism evidence="3 4">
    <name type="scientific">Neorickettsia helminthoeca str. Oregon</name>
    <dbReference type="NCBI Taxonomy" id="1286528"/>
    <lineage>
        <taxon>Bacteria</taxon>
        <taxon>Pseudomonadati</taxon>
        <taxon>Pseudomonadota</taxon>
        <taxon>Alphaproteobacteria</taxon>
        <taxon>Rickettsiales</taxon>
        <taxon>Anaplasmataceae</taxon>
        <taxon>Neorickettsia</taxon>
    </lineage>
</organism>
<keyword evidence="1 3" id="KW-0812">Transmembrane</keyword>
<dbReference type="EMBL" id="CP007481">
    <property type="protein sequence ID" value="AHX11186.1"/>
    <property type="molecule type" value="Genomic_DNA"/>
</dbReference>
<accession>X5H3P7</accession>
<name>X5H3P7_9RICK</name>
<gene>
    <name evidence="3" type="ORF">NHE_0222</name>
</gene>
<reference evidence="3 4" key="1">
    <citation type="submission" date="2014-03" db="EMBL/GenBank/DDBJ databases">
        <title>Sequencing and Comparison of Genomes and Transcriptome Profiles of Human Ehrlichiosis Agents.</title>
        <authorList>
            <person name="Lin M."/>
            <person name="Daugherty S.C."/>
            <person name="Nagaraj S."/>
            <person name="Cheng Z."/>
            <person name="Xiong Q."/>
            <person name="Lin F.-Y."/>
            <person name="Sengamalay N."/>
            <person name="Ott S."/>
            <person name="Godinez A."/>
            <person name="Tallon L.J."/>
            <person name="Sadzewicz L."/>
            <person name="Fraser C.M."/>
            <person name="Dunning Hotopp J.C."/>
            <person name="Rikihisa Y."/>
        </authorList>
    </citation>
    <scope>NUCLEOTIDE SEQUENCE [LARGE SCALE GENOMIC DNA]</scope>
    <source>
        <strain evidence="3 4">Oregon</strain>
    </source>
</reference>
<dbReference type="KEGG" id="nhm:NHE_0222"/>
<evidence type="ECO:0000313" key="4">
    <source>
        <dbReference type="Proteomes" id="UP000023755"/>
    </source>
</evidence>
<feature type="signal peptide" evidence="2">
    <location>
        <begin position="1"/>
        <end position="21"/>
    </location>
</feature>
<keyword evidence="2" id="KW-0732">Signal</keyword>
<evidence type="ECO:0000256" key="2">
    <source>
        <dbReference type="SAM" id="SignalP"/>
    </source>
</evidence>
<dbReference type="RefSeq" id="WP_051579519.1">
    <property type="nucleotide sequence ID" value="NZ_CP007481.1"/>
</dbReference>
<dbReference type="STRING" id="1286528.NHE_0222"/>
<keyword evidence="4" id="KW-1185">Reference proteome</keyword>
<dbReference type="AlphaFoldDB" id="X5H3P7"/>
<keyword evidence="1" id="KW-1133">Transmembrane helix</keyword>
<feature type="chain" id="PRO_5004957423" evidence="2">
    <location>
        <begin position="22"/>
        <end position="246"/>
    </location>
</feature>
<dbReference type="Proteomes" id="UP000023755">
    <property type="component" value="Chromosome"/>
</dbReference>
<proteinExistence type="predicted"/>
<feature type="transmembrane region" description="Helical" evidence="1">
    <location>
        <begin position="214"/>
        <end position="234"/>
    </location>
</feature>
<dbReference type="HOGENOM" id="CLU_068410_0_0_5"/>
<dbReference type="Pfam" id="PF09608">
    <property type="entry name" value="Alph_Pro_TM"/>
    <property type="match status" value="1"/>
</dbReference>
<sequence length="246" mass="27904">MKVVVLIVVISHILFFSSAEAFSVIADLSPSRIEIHSKFTGKNILIFGALMEKTDNIVIIIHGPETSMAIHKKVKVLGLWTNGAKVLVNRVPYFFSFSSATMPYRKIKQIFYEEFIPFSHERDLSNDEREMVEALIQNKIRSSLYQFENAVEIINDRLFRGNIFLPGNIVRGKYTVEIIALDDNRIVGIESIPLVVVKTGLDAWIFDMNHSHPILYGFAAIIGAIFIGWLGFFATNRKKFFNKSGS</sequence>
<evidence type="ECO:0000256" key="1">
    <source>
        <dbReference type="SAM" id="Phobius"/>
    </source>
</evidence>
<keyword evidence="1" id="KW-0472">Membrane</keyword>